<dbReference type="InterPro" id="IPR016177">
    <property type="entry name" value="DNA-bd_dom_sf"/>
</dbReference>
<keyword evidence="2" id="KW-0805">Transcription regulation</keyword>
<feature type="region of interest" description="Disordered" evidence="6">
    <location>
        <begin position="305"/>
        <end position="325"/>
    </location>
</feature>
<evidence type="ECO:0000256" key="6">
    <source>
        <dbReference type="SAM" id="MobiDB-lite"/>
    </source>
</evidence>
<feature type="compositionally biased region" description="Polar residues" evidence="6">
    <location>
        <begin position="83"/>
        <end position="99"/>
    </location>
</feature>
<evidence type="ECO:0000256" key="3">
    <source>
        <dbReference type="ARBA" id="ARBA00023125"/>
    </source>
</evidence>
<sequence>MCGGAIISDFIPPSRSRRVTADHLWPELKNRSSSLGGSLYSKPIRSEIFGDDDFEADFQEFKDELEDEQVNSKPFAFRGSKPLSGTTSIKPAAESNGQTKKPAERKRKNQYRGIRQRPWGKWAAEIRDPQKGVRVWLGTFNTAEEAARAYDAEARRIRGKKAKVNFPNESLPSVPRTAVKPAATRPKSLPMGMANPNFGQQNFSFTPNPNQSFQNTMGFMEEKPLANMYGYTDSFPVMSQAGIQIQSFTPSSDATMYFNSDQGSNSFDCSDFGWVGEQGAKTPEISSVLSAALEVDESKIMEEANPKKKLKSNSAEAVPVKENPSQAKSLSDELLDFESEMKQFPYLDSNWEASMDAFLSNQDAGVNSMDLWSFDDLPLTAGGVF</sequence>
<reference evidence="8" key="1">
    <citation type="submission" date="2015-05" db="EMBL/GenBank/DDBJ databases">
        <title>Isolation of ERF Subfamily Transcription Factor Genes from Tree Peony Cut Flowers and Ethylene-induced Expression Analysis in Different Cultivars.</title>
        <authorList>
            <person name="Wu F."/>
            <person name="Dong L."/>
            <person name="Guo J."/>
        </authorList>
    </citation>
    <scope>NUCLEOTIDE SEQUENCE</scope>
</reference>
<name>A0A1W5L996_PAESU</name>
<proteinExistence type="evidence at transcript level"/>
<dbReference type="FunFam" id="3.30.730.10:FF:000001">
    <property type="entry name" value="Ethylene-responsive transcription factor 2"/>
    <property type="match status" value="1"/>
</dbReference>
<dbReference type="GO" id="GO:0003700">
    <property type="term" value="F:DNA-binding transcription factor activity"/>
    <property type="evidence" value="ECO:0007669"/>
    <property type="project" value="InterPro"/>
</dbReference>
<dbReference type="Pfam" id="PF00847">
    <property type="entry name" value="AP2"/>
    <property type="match status" value="1"/>
</dbReference>
<organism evidence="8">
    <name type="scientific">Paeonia suffruticosa</name>
    <name type="common">Tree peony</name>
    <name type="synonym">Paeonia moutan</name>
    <dbReference type="NCBI Taxonomy" id="45171"/>
    <lineage>
        <taxon>Eukaryota</taxon>
        <taxon>Viridiplantae</taxon>
        <taxon>Streptophyta</taxon>
        <taxon>Embryophyta</taxon>
        <taxon>Tracheophyta</taxon>
        <taxon>Spermatophyta</taxon>
        <taxon>Magnoliopsida</taxon>
        <taxon>eudicotyledons</taxon>
        <taxon>Gunneridae</taxon>
        <taxon>Pentapetalae</taxon>
        <taxon>Saxifragales</taxon>
        <taxon>Paeoniaceae</taxon>
        <taxon>Paeonia</taxon>
    </lineage>
</organism>
<dbReference type="InterPro" id="IPR036955">
    <property type="entry name" value="AP2/ERF_dom_sf"/>
</dbReference>
<dbReference type="PANTHER" id="PTHR31190">
    <property type="entry name" value="DNA-BINDING DOMAIN"/>
    <property type="match status" value="1"/>
</dbReference>
<dbReference type="EMBL" id="KR527267">
    <property type="protein sequence ID" value="ANA09021.1"/>
    <property type="molecule type" value="mRNA"/>
</dbReference>
<evidence type="ECO:0000313" key="8">
    <source>
        <dbReference type="EMBL" id="ANA09021.1"/>
    </source>
</evidence>
<evidence type="ECO:0000259" key="7">
    <source>
        <dbReference type="PROSITE" id="PS51032"/>
    </source>
</evidence>
<dbReference type="CDD" id="cd00018">
    <property type="entry name" value="AP2"/>
    <property type="match status" value="1"/>
</dbReference>
<evidence type="ECO:0000256" key="5">
    <source>
        <dbReference type="ARBA" id="ARBA00023242"/>
    </source>
</evidence>
<dbReference type="PANTHER" id="PTHR31190:SF142">
    <property type="entry name" value="ETHYLENE-RESPONSIVE TRANSCRIPTION FACTOR RAP2-3"/>
    <property type="match status" value="1"/>
</dbReference>
<dbReference type="AlphaFoldDB" id="A0A1W5L996"/>
<evidence type="ECO:0000256" key="4">
    <source>
        <dbReference type="ARBA" id="ARBA00023163"/>
    </source>
</evidence>
<keyword evidence="5" id="KW-0539">Nucleus</keyword>
<dbReference type="GO" id="GO:0005634">
    <property type="term" value="C:nucleus"/>
    <property type="evidence" value="ECO:0007669"/>
    <property type="project" value="UniProtKB-SubCell"/>
</dbReference>
<comment type="subcellular location">
    <subcellularLocation>
        <location evidence="1">Nucleus</location>
    </subcellularLocation>
</comment>
<dbReference type="InterPro" id="IPR044808">
    <property type="entry name" value="ERF_plant"/>
</dbReference>
<dbReference type="GO" id="GO:0003677">
    <property type="term" value="F:DNA binding"/>
    <property type="evidence" value="ECO:0007669"/>
    <property type="project" value="UniProtKB-KW"/>
</dbReference>
<gene>
    <name evidence="8" type="primary">ERF</name>
</gene>
<dbReference type="PRINTS" id="PR00367">
    <property type="entry name" value="ETHRSPELEMNT"/>
</dbReference>
<dbReference type="PROSITE" id="PS51032">
    <property type="entry name" value="AP2_ERF"/>
    <property type="match status" value="1"/>
</dbReference>
<evidence type="ECO:0000256" key="2">
    <source>
        <dbReference type="ARBA" id="ARBA00023015"/>
    </source>
</evidence>
<feature type="region of interest" description="Disordered" evidence="6">
    <location>
        <begin position="73"/>
        <end position="113"/>
    </location>
</feature>
<dbReference type="Gene3D" id="3.30.730.10">
    <property type="entry name" value="AP2/ERF domain"/>
    <property type="match status" value="1"/>
</dbReference>
<dbReference type="SMART" id="SM00380">
    <property type="entry name" value="AP2"/>
    <property type="match status" value="1"/>
</dbReference>
<dbReference type="SUPFAM" id="SSF54171">
    <property type="entry name" value="DNA-binding domain"/>
    <property type="match status" value="1"/>
</dbReference>
<accession>A0A1W5L996</accession>
<evidence type="ECO:0000256" key="1">
    <source>
        <dbReference type="ARBA" id="ARBA00004123"/>
    </source>
</evidence>
<keyword evidence="3" id="KW-0238">DNA-binding</keyword>
<feature type="domain" description="AP2/ERF" evidence="7">
    <location>
        <begin position="110"/>
        <end position="167"/>
    </location>
</feature>
<dbReference type="InterPro" id="IPR001471">
    <property type="entry name" value="AP2/ERF_dom"/>
</dbReference>
<protein>
    <submittedName>
        <fullName evidence="8">ERF transcription factor</fullName>
    </submittedName>
</protein>
<keyword evidence="4" id="KW-0804">Transcription</keyword>
<dbReference type="GO" id="GO:0009873">
    <property type="term" value="P:ethylene-activated signaling pathway"/>
    <property type="evidence" value="ECO:0007669"/>
    <property type="project" value="InterPro"/>
</dbReference>